<dbReference type="Proteomes" id="UP001209878">
    <property type="component" value="Unassembled WGS sequence"/>
</dbReference>
<comment type="caution">
    <text evidence="1">The sequence shown here is derived from an EMBL/GenBank/DDBJ whole genome shotgun (WGS) entry which is preliminary data.</text>
</comment>
<dbReference type="EMBL" id="JAODUO010000105">
    <property type="protein sequence ID" value="KAK2189504.1"/>
    <property type="molecule type" value="Genomic_DNA"/>
</dbReference>
<sequence length="110" mass="12275">MSVILAEMSTIPDRHVVFENPKQCFPFHQQNTKKSHGKQKLQGMFTRLTSSSPNCSLTLGNHVCRPANKETGIGRIDSAKLRLFLFAIRRVSYCCYSPAFISGAAIGWSL</sequence>
<evidence type="ECO:0000313" key="1">
    <source>
        <dbReference type="EMBL" id="KAK2189504.1"/>
    </source>
</evidence>
<protein>
    <submittedName>
        <fullName evidence="1">Uncharacterized protein</fullName>
    </submittedName>
</protein>
<reference evidence="1" key="1">
    <citation type="journal article" date="2023" name="Mol. Biol. Evol.">
        <title>Third-Generation Sequencing Reveals the Adaptive Role of the Epigenome in Three Deep-Sea Polychaetes.</title>
        <authorList>
            <person name="Perez M."/>
            <person name="Aroh O."/>
            <person name="Sun Y."/>
            <person name="Lan Y."/>
            <person name="Juniper S.K."/>
            <person name="Young C.R."/>
            <person name="Angers B."/>
            <person name="Qian P.Y."/>
        </authorList>
    </citation>
    <scope>NUCLEOTIDE SEQUENCE</scope>
    <source>
        <strain evidence="1">R07B-5</strain>
    </source>
</reference>
<name>A0AAD9UHB2_RIDPI</name>
<accession>A0AAD9UHB2</accession>
<gene>
    <name evidence="1" type="ORF">NP493_105g04038</name>
</gene>
<organism evidence="1 2">
    <name type="scientific">Ridgeia piscesae</name>
    <name type="common">Tubeworm</name>
    <dbReference type="NCBI Taxonomy" id="27915"/>
    <lineage>
        <taxon>Eukaryota</taxon>
        <taxon>Metazoa</taxon>
        <taxon>Spiralia</taxon>
        <taxon>Lophotrochozoa</taxon>
        <taxon>Annelida</taxon>
        <taxon>Polychaeta</taxon>
        <taxon>Sedentaria</taxon>
        <taxon>Canalipalpata</taxon>
        <taxon>Sabellida</taxon>
        <taxon>Siboglinidae</taxon>
        <taxon>Ridgeia</taxon>
    </lineage>
</organism>
<dbReference type="AlphaFoldDB" id="A0AAD9UHB2"/>
<evidence type="ECO:0000313" key="2">
    <source>
        <dbReference type="Proteomes" id="UP001209878"/>
    </source>
</evidence>
<proteinExistence type="predicted"/>
<keyword evidence="2" id="KW-1185">Reference proteome</keyword>